<dbReference type="Pfam" id="PF00528">
    <property type="entry name" value="BPD_transp_1"/>
    <property type="match status" value="1"/>
</dbReference>
<evidence type="ECO:0000256" key="6">
    <source>
        <dbReference type="ARBA" id="ARBA00023136"/>
    </source>
</evidence>
<comment type="subcellular location">
    <subcellularLocation>
        <location evidence="1 7">Cell membrane</location>
        <topology evidence="1 7">Multi-pass membrane protein</topology>
    </subcellularLocation>
</comment>
<evidence type="ECO:0000256" key="1">
    <source>
        <dbReference type="ARBA" id="ARBA00004651"/>
    </source>
</evidence>
<comment type="similarity">
    <text evidence="7">Belongs to the binding-protein-dependent transport system permease family.</text>
</comment>
<gene>
    <name evidence="9" type="ORF">FC91_GL000164</name>
</gene>
<dbReference type="Proteomes" id="UP000050949">
    <property type="component" value="Unassembled WGS sequence"/>
</dbReference>
<dbReference type="OrthoDB" id="9785836at2"/>
<dbReference type="AlphaFoldDB" id="A0A0R1XN62"/>
<dbReference type="CDD" id="cd06261">
    <property type="entry name" value="TM_PBP2"/>
    <property type="match status" value="1"/>
</dbReference>
<dbReference type="EMBL" id="AZFW01000008">
    <property type="protein sequence ID" value="KRM29972.1"/>
    <property type="molecule type" value="Genomic_DNA"/>
</dbReference>
<dbReference type="Gene3D" id="1.10.3720.10">
    <property type="entry name" value="MetI-like"/>
    <property type="match status" value="1"/>
</dbReference>
<evidence type="ECO:0000259" key="8">
    <source>
        <dbReference type="PROSITE" id="PS50928"/>
    </source>
</evidence>
<reference evidence="9 10" key="1">
    <citation type="journal article" date="2015" name="Genome Announc.">
        <title>Expanding the biotechnology potential of lactobacilli through comparative genomics of 213 strains and associated genera.</title>
        <authorList>
            <person name="Sun Z."/>
            <person name="Harris H.M."/>
            <person name="McCann A."/>
            <person name="Guo C."/>
            <person name="Argimon S."/>
            <person name="Zhang W."/>
            <person name="Yang X."/>
            <person name="Jeffery I.B."/>
            <person name="Cooney J.C."/>
            <person name="Kagawa T.F."/>
            <person name="Liu W."/>
            <person name="Song Y."/>
            <person name="Salvetti E."/>
            <person name="Wrobel A."/>
            <person name="Rasinkangas P."/>
            <person name="Parkhill J."/>
            <person name="Rea M.C."/>
            <person name="O'Sullivan O."/>
            <person name="Ritari J."/>
            <person name="Douillard F.P."/>
            <person name="Paul Ross R."/>
            <person name="Yang R."/>
            <person name="Briner A.E."/>
            <person name="Felis G.E."/>
            <person name="de Vos W.M."/>
            <person name="Barrangou R."/>
            <person name="Klaenhammer T.R."/>
            <person name="Caufield P.W."/>
            <person name="Cui Y."/>
            <person name="Zhang H."/>
            <person name="O'Toole P.W."/>
        </authorList>
    </citation>
    <scope>NUCLEOTIDE SEQUENCE [LARGE SCALE GENOMIC DNA]</scope>
    <source>
        <strain evidence="9 10">DSM 16991</strain>
    </source>
</reference>
<evidence type="ECO:0000256" key="7">
    <source>
        <dbReference type="RuleBase" id="RU363032"/>
    </source>
</evidence>
<dbReference type="SUPFAM" id="SSF161098">
    <property type="entry name" value="MetI-like"/>
    <property type="match status" value="1"/>
</dbReference>
<sequence>MNEATVDPHKPSEEVHIHPKARKNRNTFFGHLWDNRVFFLFVAPGSIFLILFFYIPVLANVVAFKNFTYSDGGFVQSLLNSPWSGIDNFKFFFQSSDFWIVIRNTVGYNMTMLILNFFFAIFFAIVMSQLRNRKLLKVYQTSMLFPYFLSWAILAFFIFAFLSPDKGVFNSIIKSFGGKPIDWYNDPTWWPLIIIVMGVWKGIGYNSILYFATVMGIDPSYYDAAMIDGANKWQQIRHVILPHLLPIATLMLILNIGGIFRSDFGLFYLAPKQSGSLFNVTQTFDTYIYRALAQTNDIGMATAAGLIQSVVGLLLLLIANWVARRYEPDSALF</sequence>
<comment type="caution">
    <text evidence="9">The sequence shown here is derived from an EMBL/GenBank/DDBJ whole genome shotgun (WGS) entry which is preliminary data.</text>
</comment>
<proteinExistence type="inferred from homology"/>
<dbReference type="GO" id="GO:0055085">
    <property type="term" value="P:transmembrane transport"/>
    <property type="evidence" value="ECO:0007669"/>
    <property type="project" value="InterPro"/>
</dbReference>
<dbReference type="eggNOG" id="COG4209">
    <property type="taxonomic scope" value="Bacteria"/>
</dbReference>
<dbReference type="GO" id="GO:0005886">
    <property type="term" value="C:plasma membrane"/>
    <property type="evidence" value="ECO:0007669"/>
    <property type="project" value="UniProtKB-SubCell"/>
</dbReference>
<dbReference type="PROSITE" id="PS50928">
    <property type="entry name" value="ABC_TM1"/>
    <property type="match status" value="1"/>
</dbReference>
<feature type="transmembrane region" description="Helical" evidence="7">
    <location>
        <begin position="138"/>
        <end position="162"/>
    </location>
</feature>
<evidence type="ECO:0000313" key="9">
    <source>
        <dbReference type="EMBL" id="KRM29972.1"/>
    </source>
</evidence>
<keyword evidence="2 7" id="KW-0813">Transport</keyword>
<evidence type="ECO:0000313" key="10">
    <source>
        <dbReference type="Proteomes" id="UP000050949"/>
    </source>
</evidence>
<evidence type="ECO:0000256" key="3">
    <source>
        <dbReference type="ARBA" id="ARBA00022475"/>
    </source>
</evidence>
<keyword evidence="4 7" id="KW-0812">Transmembrane</keyword>
<feature type="transmembrane region" description="Helical" evidence="7">
    <location>
        <begin position="238"/>
        <end position="260"/>
    </location>
</feature>
<feature type="domain" description="ABC transmembrane type-1" evidence="8">
    <location>
        <begin position="102"/>
        <end position="319"/>
    </location>
</feature>
<dbReference type="PATRIC" id="fig|1122147.4.peg.166"/>
<dbReference type="InterPro" id="IPR035906">
    <property type="entry name" value="MetI-like_sf"/>
</dbReference>
<accession>A0A0R1XN62</accession>
<keyword evidence="3" id="KW-1003">Cell membrane</keyword>
<evidence type="ECO:0000256" key="4">
    <source>
        <dbReference type="ARBA" id="ARBA00022692"/>
    </source>
</evidence>
<feature type="transmembrane region" description="Helical" evidence="7">
    <location>
        <begin position="298"/>
        <end position="323"/>
    </location>
</feature>
<keyword evidence="6 7" id="KW-0472">Membrane</keyword>
<evidence type="ECO:0000256" key="5">
    <source>
        <dbReference type="ARBA" id="ARBA00022989"/>
    </source>
</evidence>
<dbReference type="InterPro" id="IPR050809">
    <property type="entry name" value="UgpAE/MalFG_permease"/>
</dbReference>
<organism evidence="9 10">
    <name type="scientific">Schleiferilactobacillus harbinensis DSM 16991</name>
    <dbReference type="NCBI Taxonomy" id="1122147"/>
    <lineage>
        <taxon>Bacteria</taxon>
        <taxon>Bacillati</taxon>
        <taxon>Bacillota</taxon>
        <taxon>Bacilli</taxon>
        <taxon>Lactobacillales</taxon>
        <taxon>Lactobacillaceae</taxon>
        <taxon>Schleiferilactobacillus</taxon>
    </lineage>
</organism>
<name>A0A0R1XN62_9LACO</name>
<dbReference type="PANTHER" id="PTHR43227:SF11">
    <property type="entry name" value="BLL4140 PROTEIN"/>
    <property type="match status" value="1"/>
</dbReference>
<dbReference type="InterPro" id="IPR000515">
    <property type="entry name" value="MetI-like"/>
</dbReference>
<dbReference type="RefSeq" id="WP_081674671.1">
    <property type="nucleotide sequence ID" value="NZ_AUEH01000010.1"/>
</dbReference>
<feature type="transmembrane region" description="Helical" evidence="7">
    <location>
        <begin position="37"/>
        <end position="59"/>
    </location>
</feature>
<feature type="transmembrane region" description="Helical" evidence="7">
    <location>
        <begin position="189"/>
        <end position="217"/>
    </location>
</feature>
<protein>
    <submittedName>
        <fullName evidence="9">Sugar ABC transporter permease</fullName>
    </submittedName>
</protein>
<dbReference type="PANTHER" id="PTHR43227">
    <property type="entry name" value="BLL4140 PROTEIN"/>
    <property type="match status" value="1"/>
</dbReference>
<evidence type="ECO:0000256" key="2">
    <source>
        <dbReference type="ARBA" id="ARBA00022448"/>
    </source>
</evidence>
<feature type="transmembrane region" description="Helical" evidence="7">
    <location>
        <begin position="106"/>
        <end position="126"/>
    </location>
</feature>
<keyword evidence="5 7" id="KW-1133">Transmembrane helix</keyword>